<feature type="domain" description="Ig-like" evidence="5">
    <location>
        <begin position="29"/>
        <end position="124"/>
    </location>
</feature>
<evidence type="ECO:0000256" key="4">
    <source>
        <dbReference type="SAM" id="SignalP"/>
    </source>
</evidence>
<dbReference type="InterPro" id="IPR013783">
    <property type="entry name" value="Ig-like_fold"/>
</dbReference>
<dbReference type="PANTHER" id="PTHR24100:SF151">
    <property type="entry name" value="ICOS LIGAND"/>
    <property type="match status" value="1"/>
</dbReference>
<dbReference type="Gene3D" id="2.60.40.10">
    <property type="entry name" value="Immunoglobulins"/>
    <property type="match status" value="1"/>
</dbReference>
<dbReference type="InterPro" id="IPR003599">
    <property type="entry name" value="Ig_sub"/>
</dbReference>
<dbReference type="GO" id="GO:0050852">
    <property type="term" value="P:T cell receptor signaling pathway"/>
    <property type="evidence" value="ECO:0007669"/>
    <property type="project" value="TreeGrafter"/>
</dbReference>
<evidence type="ECO:0000256" key="1">
    <source>
        <dbReference type="ARBA" id="ARBA00004370"/>
    </source>
</evidence>
<dbReference type="PROSITE" id="PS51257">
    <property type="entry name" value="PROKAR_LIPOPROTEIN"/>
    <property type="match status" value="1"/>
</dbReference>
<name>A0A6G1Q6Q9_CHAAH</name>
<feature type="signal peptide" evidence="4">
    <location>
        <begin position="1"/>
        <end position="22"/>
    </location>
</feature>
<evidence type="ECO:0000256" key="2">
    <source>
        <dbReference type="ARBA" id="ARBA00023136"/>
    </source>
</evidence>
<feature type="chain" id="PRO_5026236445" evidence="4">
    <location>
        <begin position="23"/>
        <end position="172"/>
    </location>
</feature>
<comment type="subcellular location">
    <subcellularLocation>
        <location evidence="1">Membrane</location>
    </subcellularLocation>
</comment>
<dbReference type="Proteomes" id="UP000503349">
    <property type="component" value="Chromosome 13"/>
</dbReference>
<dbReference type="SMART" id="SM00408">
    <property type="entry name" value="IGc2"/>
    <property type="match status" value="1"/>
</dbReference>
<dbReference type="GO" id="GO:0001817">
    <property type="term" value="P:regulation of cytokine production"/>
    <property type="evidence" value="ECO:0007669"/>
    <property type="project" value="TreeGrafter"/>
</dbReference>
<keyword evidence="7" id="KW-1185">Reference proteome</keyword>
<evidence type="ECO:0000313" key="7">
    <source>
        <dbReference type="Proteomes" id="UP000503349"/>
    </source>
</evidence>
<evidence type="ECO:0000313" key="6">
    <source>
        <dbReference type="EMBL" id="KAF3698202.1"/>
    </source>
</evidence>
<gene>
    <name evidence="6" type="ORF">EXN66_Car013883</name>
</gene>
<keyword evidence="3" id="KW-0393">Immunoglobulin domain</keyword>
<dbReference type="Pfam" id="PF07686">
    <property type="entry name" value="V-set"/>
    <property type="match status" value="1"/>
</dbReference>
<dbReference type="InterPro" id="IPR013106">
    <property type="entry name" value="Ig_V-set"/>
</dbReference>
<dbReference type="GO" id="GO:0009897">
    <property type="term" value="C:external side of plasma membrane"/>
    <property type="evidence" value="ECO:0007669"/>
    <property type="project" value="TreeGrafter"/>
</dbReference>
<dbReference type="SUPFAM" id="SSF48726">
    <property type="entry name" value="Immunoglobulin"/>
    <property type="match status" value="1"/>
</dbReference>
<dbReference type="EMBL" id="CM015724">
    <property type="protein sequence ID" value="KAF3698202.1"/>
    <property type="molecule type" value="Genomic_DNA"/>
</dbReference>
<sequence>MHYFKSVFFTLIVQGIITAACGDPLKVQAQSGQNVLLKCLGHTHYPIEAVKWLKPDLRSDHYVYFYREKRPVEYYQHEDFVGRVELRDPQMTDGDFSLILKNVTINDTGRYECEISYSNTERVKQAPSKLYCSFDLKVDEGPEGSGFASILQLEKHLILTVSIATVVILIVF</sequence>
<dbReference type="InterPro" id="IPR007110">
    <property type="entry name" value="Ig-like_dom"/>
</dbReference>
<dbReference type="InterPro" id="IPR003598">
    <property type="entry name" value="Ig_sub2"/>
</dbReference>
<dbReference type="PANTHER" id="PTHR24100">
    <property type="entry name" value="BUTYROPHILIN"/>
    <property type="match status" value="1"/>
</dbReference>
<dbReference type="PROSITE" id="PS50835">
    <property type="entry name" value="IG_LIKE"/>
    <property type="match status" value="1"/>
</dbReference>
<reference evidence="6 7" key="1">
    <citation type="submission" date="2019-02" db="EMBL/GenBank/DDBJ databases">
        <title>Opniocepnalus argus genome.</title>
        <authorList>
            <person name="Zhou C."/>
            <person name="Xiao S."/>
        </authorList>
    </citation>
    <scope>NUCLEOTIDE SEQUENCE [LARGE SCALE GENOMIC DNA]</scope>
    <source>
        <strain evidence="6">OARG1902GOOAL</strain>
        <tissue evidence="6">Muscle</tissue>
    </source>
</reference>
<organism evidence="6 7">
    <name type="scientific">Channa argus</name>
    <name type="common">Northern snakehead</name>
    <name type="synonym">Ophicephalus argus</name>
    <dbReference type="NCBI Taxonomy" id="215402"/>
    <lineage>
        <taxon>Eukaryota</taxon>
        <taxon>Metazoa</taxon>
        <taxon>Chordata</taxon>
        <taxon>Craniata</taxon>
        <taxon>Vertebrata</taxon>
        <taxon>Euteleostomi</taxon>
        <taxon>Actinopterygii</taxon>
        <taxon>Neopterygii</taxon>
        <taxon>Teleostei</taxon>
        <taxon>Neoteleostei</taxon>
        <taxon>Acanthomorphata</taxon>
        <taxon>Anabantaria</taxon>
        <taxon>Anabantiformes</taxon>
        <taxon>Channoidei</taxon>
        <taxon>Channidae</taxon>
        <taxon>Channa</taxon>
    </lineage>
</organism>
<keyword evidence="2" id="KW-0472">Membrane</keyword>
<proteinExistence type="predicted"/>
<reference evidence="7" key="2">
    <citation type="submission" date="2019-02" db="EMBL/GenBank/DDBJ databases">
        <title>Opniocepnalus argus Var Kimnra genome.</title>
        <authorList>
            <person name="Zhou C."/>
            <person name="Xiao S."/>
        </authorList>
    </citation>
    <scope>NUCLEOTIDE SEQUENCE [LARGE SCALE GENOMIC DNA]</scope>
</reference>
<keyword evidence="4" id="KW-0732">Signal</keyword>
<dbReference type="InterPro" id="IPR036179">
    <property type="entry name" value="Ig-like_dom_sf"/>
</dbReference>
<evidence type="ECO:0000256" key="3">
    <source>
        <dbReference type="ARBA" id="ARBA00023319"/>
    </source>
</evidence>
<dbReference type="GO" id="GO:0005102">
    <property type="term" value="F:signaling receptor binding"/>
    <property type="evidence" value="ECO:0007669"/>
    <property type="project" value="TreeGrafter"/>
</dbReference>
<accession>A0A6G1Q6Q9</accession>
<dbReference type="InterPro" id="IPR050504">
    <property type="entry name" value="IgSF_BTN/MOG"/>
</dbReference>
<evidence type="ECO:0000259" key="5">
    <source>
        <dbReference type="PROSITE" id="PS50835"/>
    </source>
</evidence>
<dbReference type="SMART" id="SM00409">
    <property type="entry name" value="IG"/>
    <property type="match status" value="1"/>
</dbReference>
<dbReference type="AlphaFoldDB" id="A0A6G1Q6Q9"/>
<protein>
    <submittedName>
        <fullName evidence="6">Programmed cell death 1 ligand 1</fullName>
    </submittedName>
</protein>